<accession>A5BF88</accession>
<dbReference type="AlphaFoldDB" id="A5BF88"/>
<dbReference type="EMBL" id="AM457456">
    <property type="protein sequence ID" value="CAN83185.1"/>
    <property type="molecule type" value="Genomic_DNA"/>
</dbReference>
<sequence length="260" mass="30079">MTLISQLRNGCEMPKRKNSQFRSQSSISQGISKLQNHLCHLEAPYTHFAAAKWLRNLHTLKSFNAHTMNRHVTAAPPFRQLLDTSRSLPEVQNYACNIWFQSLGSQESIASNSARFGFETEKLWPFEDDCANHERKYRTSISLLLDTFLKHFLELKLCIPYLVSKLGKSGVQRFKRRDAIWKGVSQLRNHFLAHECHFAAQFPSFRSCNTAAKSPLSCETTFWHMRAISKPRTLILQLQNELRNQFWAAKSLLSCEMAMK</sequence>
<name>A5BF88_VITVI</name>
<gene>
    <name evidence="1" type="ORF">VITISV_007959</name>
</gene>
<protein>
    <submittedName>
        <fullName evidence="1">Uncharacterized protein</fullName>
    </submittedName>
</protein>
<evidence type="ECO:0000313" key="1">
    <source>
        <dbReference type="EMBL" id="CAN83185.1"/>
    </source>
</evidence>
<proteinExistence type="predicted"/>
<reference evidence="1" key="1">
    <citation type="journal article" date="2007" name="PLoS ONE">
        <title>The first genome sequence of an elite grapevine cultivar (Pinot noir Vitis vinifera L.): coping with a highly heterozygous genome.</title>
        <authorList>
            <person name="Velasco R."/>
            <person name="Zharkikh A."/>
            <person name="Troggio M."/>
            <person name="Cartwright D.A."/>
            <person name="Cestaro A."/>
            <person name="Pruss D."/>
            <person name="Pindo M."/>
            <person name="FitzGerald L.M."/>
            <person name="Vezzulli S."/>
            <person name="Reid J."/>
            <person name="Malacarne G."/>
            <person name="Iliev D."/>
            <person name="Coppola G."/>
            <person name="Wardell B."/>
            <person name="Micheletti D."/>
            <person name="Macalma T."/>
            <person name="Facci M."/>
            <person name="Mitchell J.T."/>
            <person name="Perazzolli M."/>
            <person name="Eldredge G."/>
            <person name="Gatto P."/>
            <person name="Oyzerski R."/>
            <person name="Moretto M."/>
            <person name="Gutin N."/>
            <person name="Stefanini M."/>
            <person name="Chen Y."/>
            <person name="Segala C."/>
            <person name="Davenport C."/>
            <person name="Dematte L."/>
            <person name="Mraz A."/>
            <person name="Battilana J."/>
            <person name="Stormo K."/>
            <person name="Costa F."/>
            <person name="Tao Q."/>
            <person name="Si-Ammour A."/>
            <person name="Harkins T."/>
            <person name="Lackey A."/>
            <person name="Perbost C."/>
            <person name="Taillon B."/>
            <person name="Stella A."/>
            <person name="Solovyev V."/>
            <person name="Fawcett J.A."/>
            <person name="Sterck L."/>
            <person name="Vandepoele K."/>
            <person name="Grando S.M."/>
            <person name="Toppo S."/>
            <person name="Moser C."/>
            <person name="Lanchbury J."/>
            <person name="Bogden R."/>
            <person name="Skolnick M."/>
            <person name="Sgaramella V."/>
            <person name="Bhatnagar S.K."/>
            <person name="Fontana P."/>
            <person name="Gutin A."/>
            <person name="Van de Peer Y."/>
            <person name="Salamini F."/>
            <person name="Viola R."/>
        </authorList>
    </citation>
    <scope>NUCLEOTIDE SEQUENCE</scope>
</reference>
<organism evidence="1">
    <name type="scientific">Vitis vinifera</name>
    <name type="common">Grape</name>
    <dbReference type="NCBI Taxonomy" id="29760"/>
    <lineage>
        <taxon>Eukaryota</taxon>
        <taxon>Viridiplantae</taxon>
        <taxon>Streptophyta</taxon>
        <taxon>Embryophyta</taxon>
        <taxon>Tracheophyta</taxon>
        <taxon>Spermatophyta</taxon>
        <taxon>Magnoliopsida</taxon>
        <taxon>eudicotyledons</taxon>
        <taxon>Gunneridae</taxon>
        <taxon>Pentapetalae</taxon>
        <taxon>rosids</taxon>
        <taxon>Vitales</taxon>
        <taxon>Vitaceae</taxon>
        <taxon>Viteae</taxon>
        <taxon>Vitis</taxon>
    </lineage>
</organism>